<gene>
    <name evidence="9" type="ORF">K432DRAFT_271106</name>
</gene>
<dbReference type="FunFam" id="3.40.50.300:FF:001597">
    <property type="entry name" value="Origin recognition complex subunit Orc4"/>
    <property type="match status" value="1"/>
</dbReference>
<dbReference type="OrthoDB" id="343623at2759"/>
<evidence type="ECO:0000256" key="6">
    <source>
        <dbReference type="SAM" id="MobiDB-lite"/>
    </source>
</evidence>
<evidence type="ECO:0000256" key="1">
    <source>
        <dbReference type="ARBA" id="ARBA00004123"/>
    </source>
</evidence>
<dbReference type="GO" id="GO:0005664">
    <property type="term" value="C:nuclear origin of replication recognition complex"/>
    <property type="evidence" value="ECO:0007669"/>
    <property type="project" value="TreeGrafter"/>
</dbReference>
<dbReference type="Pfam" id="PF14629">
    <property type="entry name" value="ORC4_C"/>
    <property type="match status" value="1"/>
</dbReference>
<feature type="region of interest" description="Disordered" evidence="6">
    <location>
        <begin position="1"/>
        <end position="76"/>
    </location>
</feature>
<dbReference type="Pfam" id="PF13191">
    <property type="entry name" value="AAA_16"/>
    <property type="match status" value="1"/>
</dbReference>
<keyword evidence="3" id="KW-0235">DNA replication</keyword>
<feature type="non-terminal residue" evidence="9">
    <location>
        <position position="1"/>
    </location>
</feature>
<keyword evidence="10" id="KW-1185">Reference proteome</keyword>
<dbReference type="EMBL" id="KV744810">
    <property type="protein sequence ID" value="OCK86027.1"/>
    <property type="molecule type" value="Genomic_DNA"/>
</dbReference>
<dbReference type="Proteomes" id="UP000250266">
    <property type="component" value="Unassembled WGS sequence"/>
</dbReference>
<protein>
    <submittedName>
        <fullName evidence="9">Origin recognition complex, subunit 4</fullName>
    </submittedName>
</protein>
<dbReference type="AlphaFoldDB" id="A0A8E2JKS0"/>
<dbReference type="PANTHER" id="PTHR12087">
    <property type="entry name" value="ORIGIN RECOGNITION COMPLEX SUBUNIT 4"/>
    <property type="match status" value="1"/>
</dbReference>
<evidence type="ECO:0000256" key="4">
    <source>
        <dbReference type="ARBA" id="ARBA00023125"/>
    </source>
</evidence>
<dbReference type="InterPro" id="IPR016527">
    <property type="entry name" value="ORC4"/>
</dbReference>
<feature type="compositionally biased region" description="Basic and acidic residues" evidence="6">
    <location>
        <begin position="1"/>
        <end position="13"/>
    </location>
</feature>
<dbReference type="Gene3D" id="3.40.50.300">
    <property type="entry name" value="P-loop containing nucleotide triphosphate hydrolases"/>
    <property type="match status" value="1"/>
</dbReference>
<name>A0A8E2JKS0_9PEZI</name>
<comment type="similarity">
    <text evidence="2">Belongs to the ORC4 family.</text>
</comment>
<feature type="compositionally biased region" description="Acidic residues" evidence="6">
    <location>
        <begin position="52"/>
        <end position="62"/>
    </location>
</feature>
<proteinExistence type="inferred from homology"/>
<feature type="domain" description="Orc1-like AAA ATPase" evidence="7">
    <location>
        <begin position="115"/>
        <end position="273"/>
    </location>
</feature>
<evidence type="ECO:0000259" key="7">
    <source>
        <dbReference type="Pfam" id="PF13191"/>
    </source>
</evidence>
<reference evidence="9 10" key="1">
    <citation type="journal article" date="2016" name="Nat. Commun.">
        <title>Ectomycorrhizal ecology is imprinted in the genome of the dominant symbiotic fungus Cenococcum geophilum.</title>
        <authorList>
            <consortium name="DOE Joint Genome Institute"/>
            <person name="Peter M."/>
            <person name="Kohler A."/>
            <person name="Ohm R.A."/>
            <person name="Kuo A."/>
            <person name="Krutzmann J."/>
            <person name="Morin E."/>
            <person name="Arend M."/>
            <person name="Barry K.W."/>
            <person name="Binder M."/>
            <person name="Choi C."/>
            <person name="Clum A."/>
            <person name="Copeland A."/>
            <person name="Grisel N."/>
            <person name="Haridas S."/>
            <person name="Kipfer T."/>
            <person name="LaButti K."/>
            <person name="Lindquist E."/>
            <person name="Lipzen A."/>
            <person name="Maire R."/>
            <person name="Meier B."/>
            <person name="Mihaltcheva S."/>
            <person name="Molinier V."/>
            <person name="Murat C."/>
            <person name="Poggeler S."/>
            <person name="Quandt C.A."/>
            <person name="Sperisen C."/>
            <person name="Tritt A."/>
            <person name="Tisserant E."/>
            <person name="Crous P.W."/>
            <person name="Henrissat B."/>
            <person name="Nehls U."/>
            <person name="Egli S."/>
            <person name="Spatafora J.W."/>
            <person name="Grigoriev I.V."/>
            <person name="Martin F.M."/>
        </authorList>
    </citation>
    <scope>NUCLEOTIDE SEQUENCE [LARGE SCALE GENOMIC DNA]</scope>
    <source>
        <strain evidence="9 10">CBS 459.81</strain>
    </source>
</reference>
<dbReference type="InterPro" id="IPR032705">
    <property type="entry name" value="ORC4_C"/>
</dbReference>
<dbReference type="InterPro" id="IPR027417">
    <property type="entry name" value="P-loop_NTPase"/>
</dbReference>
<dbReference type="GO" id="GO:0003688">
    <property type="term" value="F:DNA replication origin binding"/>
    <property type="evidence" value="ECO:0007669"/>
    <property type="project" value="TreeGrafter"/>
</dbReference>
<dbReference type="SUPFAM" id="SSF52540">
    <property type="entry name" value="P-loop containing nucleoside triphosphate hydrolases"/>
    <property type="match status" value="1"/>
</dbReference>
<organism evidence="9 10">
    <name type="scientific">Lepidopterella palustris CBS 459.81</name>
    <dbReference type="NCBI Taxonomy" id="1314670"/>
    <lineage>
        <taxon>Eukaryota</taxon>
        <taxon>Fungi</taxon>
        <taxon>Dikarya</taxon>
        <taxon>Ascomycota</taxon>
        <taxon>Pezizomycotina</taxon>
        <taxon>Dothideomycetes</taxon>
        <taxon>Pleosporomycetidae</taxon>
        <taxon>Mytilinidiales</taxon>
        <taxon>Argynnaceae</taxon>
        <taxon>Lepidopterella</taxon>
    </lineage>
</organism>
<evidence type="ECO:0000256" key="5">
    <source>
        <dbReference type="ARBA" id="ARBA00023242"/>
    </source>
</evidence>
<evidence type="ECO:0000313" key="10">
    <source>
        <dbReference type="Proteomes" id="UP000250266"/>
    </source>
</evidence>
<evidence type="ECO:0000313" key="9">
    <source>
        <dbReference type="EMBL" id="OCK86027.1"/>
    </source>
</evidence>
<keyword evidence="4" id="KW-0238">DNA-binding</keyword>
<keyword evidence="5" id="KW-0539">Nucleus</keyword>
<feature type="domain" description="Origin recognition complex subunit 4 C-terminal" evidence="8">
    <location>
        <begin position="312"/>
        <end position="536"/>
    </location>
</feature>
<sequence length="551" mass="61241">ELKGPSRNNDRKSQTRSRRKGNFTDHIGNTDEPIIVESDPESSKDELASASGEDDESVEEIPEPNPFQPDQKERQKPATFNKLRILSGDPNADKELTALKKITLEKLIGKRPVPLIGLDSEHRKVYNMIENTVVAGEGNSMCIIGSRGSGKSALVNKALAELSKDYREDFHIVRLNGFIHTDDKLALRDIWKQLGKEMEWEDDSLSNSYSDTLATILALLRHPFEQTGIETEEVPKAIIFVMDEFDLFALHPRQTLLYNLFDIAQSRKAPIAVLGLTTKIEITNYLEKRVKSRFSHRYVHLSLAKSFTTFQEICKAGLLLQPDELNVEERAILSQPSTSVSQPRLNKSTKDTDVLTTWNTSVEALFADRTFLTAHLSPYYYLNKSVPAVLTSFLLPISLLTSSTFPFTPSTFLSLLPPSATLAPPDSKLTLLPHLSFLQLALLIAAARLDVILDAETCSFNMAYHEYVALAGKARMQSAAAGQMASGLASKVWGRAVARVEWERLVGWELCVPVAGVGSGTMVRVDVTLEEIVASVGPGMDRVLEKWCKQI</sequence>
<feature type="non-terminal residue" evidence="9">
    <location>
        <position position="551"/>
    </location>
</feature>
<comment type="subcellular location">
    <subcellularLocation>
        <location evidence="1">Nucleus</location>
    </subcellularLocation>
</comment>
<dbReference type="InterPro" id="IPR041664">
    <property type="entry name" value="AAA_16"/>
</dbReference>
<evidence type="ECO:0000256" key="2">
    <source>
        <dbReference type="ARBA" id="ARBA00005334"/>
    </source>
</evidence>
<accession>A0A8E2JKS0</accession>
<dbReference type="GO" id="GO:0006270">
    <property type="term" value="P:DNA replication initiation"/>
    <property type="evidence" value="ECO:0007669"/>
    <property type="project" value="TreeGrafter"/>
</dbReference>
<evidence type="ECO:0000259" key="8">
    <source>
        <dbReference type="Pfam" id="PF14629"/>
    </source>
</evidence>
<evidence type="ECO:0000256" key="3">
    <source>
        <dbReference type="ARBA" id="ARBA00022705"/>
    </source>
</evidence>
<dbReference type="PANTHER" id="PTHR12087:SF0">
    <property type="entry name" value="ORIGIN RECOGNITION COMPLEX SUBUNIT 4"/>
    <property type="match status" value="1"/>
</dbReference>